<proteinExistence type="predicted"/>
<keyword evidence="3" id="KW-1185">Reference proteome</keyword>
<evidence type="ECO:0000256" key="1">
    <source>
        <dbReference type="SAM" id="MobiDB-lite"/>
    </source>
</evidence>
<name>A0A077M7F7_9MICO</name>
<feature type="region of interest" description="Disordered" evidence="1">
    <location>
        <begin position="40"/>
        <end position="66"/>
    </location>
</feature>
<dbReference type="Proteomes" id="UP000035720">
    <property type="component" value="Unassembled WGS sequence"/>
</dbReference>
<reference evidence="2 3" key="1">
    <citation type="journal article" date="2013" name="ISME J.">
        <title>A metabolic model for members of the genus Tetrasphaera involved in enhanced biological phosphorus removal.</title>
        <authorList>
            <person name="Kristiansen R."/>
            <person name="Nguyen H.T.T."/>
            <person name="Saunders A.M."/>
            <person name="Nielsen J.L."/>
            <person name="Wimmer R."/>
            <person name="Le V.Q."/>
            <person name="McIlroy S.J."/>
            <person name="Petrovski S."/>
            <person name="Seviour R.J."/>
            <person name="Calteau A."/>
            <person name="Nielsen K.L."/>
            <person name="Nielsen P.H."/>
        </authorList>
    </citation>
    <scope>NUCLEOTIDE SEQUENCE [LARGE SCALE GENOMIC DNA]</scope>
    <source>
        <strain evidence="2 3">Ben 74</strain>
    </source>
</reference>
<comment type="caution">
    <text evidence="2">The sequence shown here is derived from an EMBL/GenBank/DDBJ whole genome shotgun (WGS) entry which is preliminary data.</text>
</comment>
<organism evidence="2 3">
    <name type="scientific">Nostocoides jenkinsii Ben 74</name>
    <dbReference type="NCBI Taxonomy" id="1193518"/>
    <lineage>
        <taxon>Bacteria</taxon>
        <taxon>Bacillati</taxon>
        <taxon>Actinomycetota</taxon>
        <taxon>Actinomycetes</taxon>
        <taxon>Micrococcales</taxon>
        <taxon>Intrasporangiaceae</taxon>
        <taxon>Nostocoides</taxon>
    </lineage>
</organism>
<evidence type="ECO:0000313" key="2">
    <source>
        <dbReference type="EMBL" id="CCI53236.1"/>
    </source>
</evidence>
<sequence>MATGPCGVARACPPAFRRDRAVMLITKLYRRNVIVASHGSGARLDWPHGPDRRVPRTAGPHGRRHR</sequence>
<dbReference type="AlphaFoldDB" id="A0A077M7F7"/>
<protein>
    <submittedName>
        <fullName evidence="2">Uncharacterized protein</fullName>
    </submittedName>
</protein>
<evidence type="ECO:0000313" key="3">
    <source>
        <dbReference type="Proteomes" id="UP000035720"/>
    </source>
</evidence>
<feature type="compositionally biased region" description="Basic and acidic residues" evidence="1">
    <location>
        <begin position="45"/>
        <end position="54"/>
    </location>
</feature>
<dbReference type="EMBL" id="CAJC01000142">
    <property type="protein sequence ID" value="CCI53236.1"/>
    <property type="molecule type" value="Genomic_DNA"/>
</dbReference>
<accession>A0A077M7F7</accession>
<gene>
    <name evidence="2" type="ORF">BN13_320005</name>
</gene>